<evidence type="ECO:0000259" key="1">
    <source>
        <dbReference type="Pfam" id="PF03992"/>
    </source>
</evidence>
<dbReference type="AlphaFoldDB" id="A0A5B8LKV5"/>
<dbReference type="Proteomes" id="UP000315673">
    <property type="component" value="Chromosome"/>
</dbReference>
<reference evidence="2 3" key="1">
    <citation type="submission" date="2019-07" db="EMBL/GenBank/DDBJ databases">
        <title>Full genome sequence of Sphingomonas sp. 4R-6-7(HKS19).</title>
        <authorList>
            <person name="Im W.-T."/>
        </authorList>
    </citation>
    <scope>NUCLEOTIDE SEQUENCE [LARGE SCALE GENOMIC DNA]</scope>
    <source>
        <strain evidence="2 3">HKS19</strain>
    </source>
</reference>
<keyword evidence="2" id="KW-0503">Monooxygenase</keyword>
<dbReference type="SUPFAM" id="SSF54909">
    <property type="entry name" value="Dimeric alpha+beta barrel"/>
    <property type="match status" value="1"/>
</dbReference>
<name>A0A5B8LKV5_9SPHN</name>
<gene>
    <name evidence="2" type="ORF">FPZ24_14665</name>
</gene>
<protein>
    <submittedName>
        <fullName evidence="2">Antibiotic biosynthesis monooxygenase</fullName>
    </submittedName>
</protein>
<sequence length="107" mass="11450">MTQRPAGEIAVIFVSTVTGADSDGYAVAAAAMGALAETQPGYRGIDSARGVDGLGITVSYWADEAAAVAWRKNADHAAIRERGRGVWYESYSLHVAEIARSYDWRKA</sequence>
<dbReference type="PANTHER" id="PTHR37811">
    <property type="entry name" value="BLL5343 PROTEIN"/>
    <property type="match status" value="1"/>
</dbReference>
<dbReference type="InterPro" id="IPR011008">
    <property type="entry name" value="Dimeric_a/b-barrel"/>
</dbReference>
<feature type="domain" description="ABM" evidence="1">
    <location>
        <begin position="10"/>
        <end position="81"/>
    </location>
</feature>
<dbReference type="OrthoDB" id="9797060at2"/>
<dbReference type="RefSeq" id="WP_146573206.1">
    <property type="nucleotide sequence ID" value="NZ_CP042306.1"/>
</dbReference>
<keyword evidence="2" id="KW-0560">Oxidoreductase</keyword>
<evidence type="ECO:0000313" key="3">
    <source>
        <dbReference type="Proteomes" id="UP000315673"/>
    </source>
</evidence>
<dbReference type="KEGG" id="spai:FPZ24_14665"/>
<keyword evidence="3" id="KW-1185">Reference proteome</keyword>
<dbReference type="Pfam" id="PF03992">
    <property type="entry name" value="ABM"/>
    <property type="match status" value="1"/>
</dbReference>
<proteinExistence type="predicted"/>
<dbReference type="InterPro" id="IPR052936">
    <property type="entry name" value="Jasmonate_Hydroxylase-like"/>
</dbReference>
<dbReference type="PANTHER" id="PTHR37811:SF2">
    <property type="entry name" value="ABM DOMAIN-CONTAINING PROTEIN"/>
    <property type="match status" value="1"/>
</dbReference>
<dbReference type="InterPro" id="IPR007138">
    <property type="entry name" value="ABM_dom"/>
</dbReference>
<dbReference type="Gene3D" id="3.30.70.100">
    <property type="match status" value="1"/>
</dbReference>
<dbReference type="EMBL" id="CP042306">
    <property type="protein sequence ID" value="QDZ08559.1"/>
    <property type="molecule type" value="Genomic_DNA"/>
</dbReference>
<organism evidence="2 3">
    <name type="scientific">Sphingomonas panacisoli</name>
    <dbReference type="NCBI Taxonomy" id="1813879"/>
    <lineage>
        <taxon>Bacteria</taxon>
        <taxon>Pseudomonadati</taxon>
        <taxon>Pseudomonadota</taxon>
        <taxon>Alphaproteobacteria</taxon>
        <taxon>Sphingomonadales</taxon>
        <taxon>Sphingomonadaceae</taxon>
        <taxon>Sphingomonas</taxon>
    </lineage>
</organism>
<evidence type="ECO:0000313" key="2">
    <source>
        <dbReference type="EMBL" id="QDZ08559.1"/>
    </source>
</evidence>
<accession>A0A5B8LKV5</accession>
<dbReference type="GO" id="GO:0004497">
    <property type="term" value="F:monooxygenase activity"/>
    <property type="evidence" value="ECO:0007669"/>
    <property type="project" value="UniProtKB-KW"/>
</dbReference>